<dbReference type="EMBL" id="FTOQ01000001">
    <property type="protein sequence ID" value="SIS55805.1"/>
    <property type="molecule type" value="Genomic_DNA"/>
</dbReference>
<dbReference type="InterPro" id="IPR027417">
    <property type="entry name" value="P-loop_NTPase"/>
</dbReference>
<evidence type="ECO:0000256" key="2">
    <source>
        <dbReference type="ARBA" id="ARBA00022840"/>
    </source>
</evidence>
<dbReference type="GO" id="GO:0016887">
    <property type="term" value="F:ATP hydrolysis activity"/>
    <property type="evidence" value="ECO:0007669"/>
    <property type="project" value="InterPro"/>
</dbReference>
<dbReference type="GO" id="GO:0005886">
    <property type="term" value="C:plasma membrane"/>
    <property type="evidence" value="ECO:0007669"/>
    <property type="project" value="TreeGrafter"/>
</dbReference>
<dbReference type="OrthoDB" id="9786950at2"/>
<dbReference type="GO" id="GO:0005524">
    <property type="term" value="F:ATP binding"/>
    <property type="evidence" value="ECO:0007669"/>
    <property type="project" value="UniProtKB-KW"/>
</dbReference>
<dbReference type="Proteomes" id="UP000186684">
    <property type="component" value="Unassembled WGS sequence"/>
</dbReference>
<sequence>MIEFDKVAYSYGGGELLSDISLVLPPGSFHFLTGPSGSGKTTLMKLCYGALMPTAGHVRLFDRDVTQIGRDGVALARRRIGVVHQDCRFLDHLPVAENVALPLAVSGDEAGTHQGDLAELMTWVGLTDRAHALPPELSGGERQRAALARAVIMSPDVILADEPTGNVDWEMSQRLLRLLIELNRMGKAVMIATHDLSLIRAAKAHVQARVLRISNRRLISAGADL</sequence>
<keyword evidence="5" id="KW-1185">Reference proteome</keyword>
<dbReference type="PROSITE" id="PS00211">
    <property type="entry name" value="ABC_TRANSPORTER_1"/>
    <property type="match status" value="1"/>
</dbReference>
<gene>
    <name evidence="4" type="ORF">SAMN05421759_101409</name>
</gene>
<protein>
    <submittedName>
        <fullName evidence="4">Cell division transport system ATP-binding protein</fullName>
    </submittedName>
</protein>
<evidence type="ECO:0000259" key="3">
    <source>
        <dbReference type="PROSITE" id="PS50893"/>
    </source>
</evidence>
<dbReference type="RefSeq" id="WP_076444477.1">
    <property type="nucleotide sequence ID" value="NZ_FTOQ01000001.1"/>
</dbReference>
<dbReference type="GO" id="GO:0051301">
    <property type="term" value="P:cell division"/>
    <property type="evidence" value="ECO:0007669"/>
    <property type="project" value="UniProtKB-KW"/>
</dbReference>
<dbReference type="STRING" id="633194.SAMN05421759_101409"/>
<keyword evidence="4" id="KW-0131">Cell cycle</keyword>
<name>A0A1N7K2H2_9RHOB</name>
<dbReference type="InterPro" id="IPR017871">
    <property type="entry name" value="ABC_transporter-like_CS"/>
</dbReference>
<evidence type="ECO:0000256" key="1">
    <source>
        <dbReference type="ARBA" id="ARBA00022741"/>
    </source>
</evidence>
<dbReference type="InterPro" id="IPR003439">
    <property type="entry name" value="ABC_transporter-like_ATP-bd"/>
</dbReference>
<dbReference type="PROSITE" id="PS50893">
    <property type="entry name" value="ABC_TRANSPORTER_2"/>
    <property type="match status" value="1"/>
</dbReference>
<dbReference type="AlphaFoldDB" id="A0A1N7K2H2"/>
<dbReference type="InterPro" id="IPR003593">
    <property type="entry name" value="AAA+_ATPase"/>
</dbReference>
<evidence type="ECO:0000313" key="4">
    <source>
        <dbReference type="EMBL" id="SIS55805.1"/>
    </source>
</evidence>
<dbReference type="PANTHER" id="PTHR24220:SF470">
    <property type="entry name" value="CELL DIVISION ATP-BINDING PROTEIN FTSE"/>
    <property type="match status" value="1"/>
</dbReference>
<dbReference type="Gene3D" id="3.40.50.300">
    <property type="entry name" value="P-loop containing nucleotide triphosphate hydrolases"/>
    <property type="match status" value="1"/>
</dbReference>
<dbReference type="InterPro" id="IPR015854">
    <property type="entry name" value="ABC_transpr_LolD-like"/>
</dbReference>
<keyword evidence="2 4" id="KW-0067">ATP-binding</keyword>
<evidence type="ECO:0000313" key="5">
    <source>
        <dbReference type="Proteomes" id="UP000186684"/>
    </source>
</evidence>
<accession>A0A1N7K2H2</accession>
<feature type="domain" description="ABC transporter" evidence="3">
    <location>
        <begin position="2"/>
        <end position="225"/>
    </location>
</feature>
<dbReference type="Pfam" id="PF00005">
    <property type="entry name" value="ABC_tran"/>
    <property type="match status" value="1"/>
</dbReference>
<organism evidence="4 5">
    <name type="scientific">Roseivivax lentus</name>
    <dbReference type="NCBI Taxonomy" id="633194"/>
    <lineage>
        <taxon>Bacteria</taxon>
        <taxon>Pseudomonadati</taxon>
        <taxon>Pseudomonadota</taxon>
        <taxon>Alphaproteobacteria</taxon>
        <taxon>Rhodobacterales</taxon>
        <taxon>Roseobacteraceae</taxon>
        <taxon>Roseivivax</taxon>
    </lineage>
</organism>
<dbReference type="GO" id="GO:0022857">
    <property type="term" value="F:transmembrane transporter activity"/>
    <property type="evidence" value="ECO:0007669"/>
    <property type="project" value="TreeGrafter"/>
</dbReference>
<proteinExistence type="predicted"/>
<dbReference type="PANTHER" id="PTHR24220">
    <property type="entry name" value="IMPORT ATP-BINDING PROTEIN"/>
    <property type="match status" value="1"/>
</dbReference>
<keyword evidence="1" id="KW-0547">Nucleotide-binding</keyword>
<dbReference type="SMART" id="SM00382">
    <property type="entry name" value="AAA"/>
    <property type="match status" value="1"/>
</dbReference>
<reference evidence="5" key="1">
    <citation type="submission" date="2017-01" db="EMBL/GenBank/DDBJ databases">
        <authorList>
            <person name="Varghese N."/>
            <person name="Submissions S."/>
        </authorList>
    </citation>
    <scope>NUCLEOTIDE SEQUENCE [LARGE SCALE GENOMIC DNA]</scope>
    <source>
        <strain evidence="5">DSM 29430</strain>
    </source>
</reference>
<dbReference type="SUPFAM" id="SSF52540">
    <property type="entry name" value="P-loop containing nucleoside triphosphate hydrolases"/>
    <property type="match status" value="1"/>
</dbReference>
<keyword evidence="4" id="KW-0132">Cell division</keyword>